<dbReference type="Proteomes" id="UP000268033">
    <property type="component" value="Unassembled WGS sequence"/>
</dbReference>
<organism evidence="2 3">
    <name type="scientific">Gallaecimonas pentaromativorans</name>
    <dbReference type="NCBI Taxonomy" id="584787"/>
    <lineage>
        <taxon>Bacteria</taxon>
        <taxon>Pseudomonadati</taxon>
        <taxon>Pseudomonadota</taxon>
        <taxon>Gammaproteobacteria</taxon>
        <taxon>Enterobacterales</taxon>
        <taxon>Gallaecimonadaceae</taxon>
        <taxon>Gallaecimonas</taxon>
    </lineage>
</organism>
<keyword evidence="1" id="KW-1133">Transmembrane helix</keyword>
<dbReference type="AlphaFoldDB" id="A0A3N1PAW8"/>
<name>A0A3N1PAW8_9GAMM</name>
<evidence type="ECO:0000313" key="2">
    <source>
        <dbReference type="EMBL" id="ROQ28532.1"/>
    </source>
</evidence>
<dbReference type="EMBL" id="RJUL01000003">
    <property type="protein sequence ID" value="ROQ28532.1"/>
    <property type="molecule type" value="Genomic_DNA"/>
</dbReference>
<evidence type="ECO:0000256" key="1">
    <source>
        <dbReference type="SAM" id="Phobius"/>
    </source>
</evidence>
<evidence type="ECO:0000313" key="3">
    <source>
        <dbReference type="Proteomes" id="UP000268033"/>
    </source>
</evidence>
<feature type="transmembrane region" description="Helical" evidence="1">
    <location>
        <begin position="45"/>
        <end position="65"/>
    </location>
</feature>
<proteinExistence type="predicted"/>
<keyword evidence="3" id="KW-1185">Reference proteome</keyword>
<accession>A0A3N1PAW8</accession>
<feature type="transmembrane region" description="Helical" evidence="1">
    <location>
        <begin position="12"/>
        <end position="39"/>
    </location>
</feature>
<comment type="caution">
    <text evidence="2">The sequence shown here is derived from an EMBL/GenBank/DDBJ whole genome shotgun (WGS) entry which is preliminary data.</text>
</comment>
<dbReference type="RefSeq" id="WP_123421016.1">
    <property type="nucleotide sequence ID" value="NZ_RJUL01000003.1"/>
</dbReference>
<keyword evidence="1" id="KW-0812">Transmembrane</keyword>
<keyword evidence="1" id="KW-0472">Membrane</keyword>
<reference evidence="2 3" key="1">
    <citation type="submission" date="2018-11" db="EMBL/GenBank/DDBJ databases">
        <title>Genomic Encyclopedia of Type Strains, Phase IV (KMG-IV): sequencing the most valuable type-strain genomes for metagenomic binning, comparative biology and taxonomic classification.</title>
        <authorList>
            <person name="Goeker M."/>
        </authorList>
    </citation>
    <scope>NUCLEOTIDE SEQUENCE [LARGE SCALE GENOMIC DNA]</scope>
    <source>
        <strain evidence="2 3">DSM 21945</strain>
    </source>
</reference>
<sequence length="79" mass="8802">MELTRPASFTRRVIPLSALLGSGLSALFTLANLTGFYWAKDEKDALFTLGLSLGCASCSYGFWWIHRYSHPKKRPIHAG</sequence>
<gene>
    <name evidence="2" type="ORF">EDC28_103125</name>
</gene>
<dbReference type="STRING" id="584787.GCA_001247655_00301"/>
<protein>
    <submittedName>
        <fullName evidence="2">Uncharacterized protein</fullName>
    </submittedName>
</protein>